<dbReference type="SMART" id="SM00283">
    <property type="entry name" value="MA"/>
    <property type="match status" value="1"/>
</dbReference>
<dbReference type="InterPro" id="IPR004089">
    <property type="entry name" value="MCPsignal_dom"/>
</dbReference>
<reference evidence="12 13" key="1">
    <citation type="submission" date="2023-09" db="EMBL/GenBank/DDBJ databases">
        <title>Complete Genome and Methylome dissection of Bacillus brevis NEB573 original source of BbsI restriction endonuclease.</title>
        <authorList>
            <person name="Fomenkov A."/>
            <person name="Roberts R.D."/>
        </authorList>
    </citation>
    <scope>NUCLEOTIDE SEQUENCE [LARGE SCALE GENOMIC DNA]</scope>
    <source>
        <strain evidence="12 13">NEB573</strain>
    </source>
</reference>
<dbReference type="PRINTS" id="PR00260">
    <property type="entry name" value="CHEMTRNSDUCR"/>
</dbReference>
<dbReference type="Pfam" id="PF00672">
    <property type="entry name" value="HAMP"/>
    <property type="match status" value="1"/>
</dbReference>
<evidence type="ECO:0000313" key="12">
    <source>
        <dbReference type="EMBL" id="WNC13826.1"/>
    </source>
</evidence>
<dbReference type="InterPro" id="IPR004090">
    <property type="entry name" value="Chemotax_Me-accpt_rcpt"/>
</dbReference>
<keyword evidence="4 9" id="KW-1133">Transmembrane helix</keyword>
<dbReference type="Gene3D" id="1.10.287.950">
    <property type="entry name" value="Methyl-accepting chemotaxis protein"/>
    <property type="match status" value="1"/>
</dbReference>
<evidence type="ECO:0000313" key="13">
    <source>
        <dbReference type="Proteomes" id="UP001256827"/>
    </source>
</evidence>
<evidence type="ECO:0000256" key="6">
    <source>
        <dbReference type="ARBA" id="ARBA00023224"/>
    </source>
</evidence>
<feature type="domain" description="HAMP" evidence="11">
    <location>
        <begin position="230"/>
        <end position="283"/>
    </location>
</feature>
<evidence type="ECO:0000256" key="1">
    <source>
        <dbReference type="ARBA" id="ARBA00004651"/>
    </source>
</evidence>
<feature type="transmembrane region" description="Helical" evidence="9">
    <location>
        <begin position="20"/>
        <end position="40"/>
    </location>
</feature>
<dbReference type="PANTHER" id="PTHR32089:SF112">
    <property type="entry name" value="LYSOZYME-LIKE PROTEIN-RELATED"/>
    <property type="match status" value="1"/>
</dbReference>
<dbReference type="SMART" id="SM01049">
    <property type="entry name" value="Cache_2"/>
    <property type="match status" value="1"/>
</dbReference>
<dbReference type="Proteomes" id="UP001256827">
    <property type="component" value="Chromosome"/>
</dbReference>
<comment type="similarity">
    <text evidence="7">Belongs to the methyl-accepting chemotaxis (MCP) protein family.</text>
</comment>
<evidence type="ECO:0000256" key="2">
    <source>
        <dbReference type="ARBA" id="ARBA00022475"/>
    </source>
</evidence>
<gene>
    <name evidence="12" type="ORF">RGB73_24580</name>
</gene>
<dbReference type="PANTHER" id="PTHR32089">
    <property type="entry name" value="METHYL-ACCEPTING CHEMOTAXIS PROTEIN MCPB"/>
    <property type="match status" value="1"/>
</dbReference>
<evidence type="ECO:0000256" key="4">
    <source>
        <dbReference type="ARBA" id="ARBA00022989"/>
    </source>
</evidence>
<evidence type="ECO:0000256" key="7">
    <source>
        <dbReference type="ARBA" id="ARBA00029447"/>
    </source>
</evidence>
<dbReference type="Gene3D" id="3.30.450.20">
    <property type="entry name" value="PAS domain"/>
    <property type="match status" value="1"/>
</dbReference>
<keyword evidence="3 9" id="KW-0812">Transmembrane</keyword>
<dbReference type="CDD" id="cd06225">
    <property type="entry name" value="HAMP"/>
    <property type="match status" value="1"/>
</dbReference>
<evidence type="ECO:0000259" key="11">
    <source>
        <dbReference type="PROSITE" id="PS50885"/>
    </source>
</evidence>
<dbReference type="PROSITE" id="PS50885">
    <property type="entry name" value="HAMP"/>
    <property type="match status" value="1"/>
</dbReference>
<dbReference type="SUPFAM" id="SSF58104">
    <property type="entry name" value="Methyl-accepting chemotaxis protein (MCP) signaling domain"/>
    <property type="match status" value="1"/>
</dbReference>
<dbReference type="Pfam" id="PF00015">
    <property type="entry name" value="MCPsignal"/>
    <property type="match status" value="1"/>
</dbReference>
<dbReference type="SMART" id="SM00304">
    <property type="entry name" value="HAMP"/>
    <property type="match status" value="2"/>
</dbReference>
<dbReference type="InterPro" id="IPR003660">
    <property type="entry name" value="HAMP_dom"/>
</dbReference>
<dbReference type="Gene3D" id="6.10.340.10">
    <property type="match status" value="1"/>
</dbReference>
<dbReference type="PROSITE" id="PS50111">
    <property type="entry name" value="CHEMOTAXIS_TRANSDUC_2"/>
    <property type="match status" value="1"/>
</dbReference>
<keyword evidence="5 9" id="KW-0472">Membrane</keyword>
<dbReference type="InterPro" id="IPR033480">
    <property type="entry name" value="sCache_2"/>
</dbReference>
<dbReference type="Pfam" id="PF17200">
    <property type="entry name" value="sCache_2"/>
    <property type="match status" value="1"/>
</dbReference>
<dbReference type="RefSeq" id="WP_310765441.1">
    <property type="nucleotide sequence ID" value="NZ_CP134050.1"/>
</dbReference>
<evidence type="ECO:0000259" key="10">
    <source>
        <dbReference type="PROSITE" id="PS50111"/>
    </source>
</evidence>
<evidence type="ECO:0000256" key="3">
    <source>
        <dbReference type="ARBA" id="ARBA00022692"/>
    </source>
</evidence>
<evidence type="ECO:0000256" key="5">
    <source>
        <dbReference type="ARBA" id="ARBA00023136"/>
    </source>
</evidence>
<evidence type="ECO:0000256" key="9">
    <source>
        <dbReference type="SAM" id="Phobius"/>
    </source>
</evidence>
<evidence type="ECO:0000256" key="8">
    <source>
        <dbReference type="PROSITE-ProRule" id="PRU00284"/>
    </source>
</evidence>
<name>A0ABY9T1G1_BREBE</name>
<keyword evidence="13" id="KW-1185">Reference proteome</keyword>
<dbReference type="CDD" id="cd11386">
    <property type="entry name" value="MCP_signal"/>
    <property type="match status" value="1"/>
</dbReference>
<comment type="subcellular location">
    <subcellularLocation>
        <location evidence="1">Cell membrane</location>
        <topology evidence="1">Multi-pass membrane protein</topology>
    </subcellularLocation>
</comment>
<organism evidence="12 13">
    <name type="scientific">Brevibacillus brevis</name>
    <name type="common">Bacillus brevis</name>
    <dbReference type="NCBI Taxonomy" id="1393"/>
    <lineage>
        <taxon>Bacteria</taxon>
        <taxon>Bacillati</taxon>
        <taxon>Bacillota</taxon>
        <taxon>Bacilli</taxon>
        <taxon>Bacillales</taxon>
        <taxon>Paenibacillaceae</taxon>
        <taxon>Brevibacillus</taxon>
    </lineage>
</organism>
<accession>A0ABY9T1G1</accession>
<sequence length="588" mass="62406">MKSVQPAKTVQSRSLKTKLVLMCLILLAIPSLIIGIQGYLSANNSLNELGARSLKNNVNFTIELIDSLQTYVDAGKITLEEAQEQVKSHILGPKQADGTRTINQNIDVGENGYIFILSDKGTMLASPKMEGKESWDAKGPDGRLFTQEIIGKATSGGGYTEYQWASAHDPNVLAPKITYSEQDPDWGWIVCAGTYMEDFNKPAKTVMYSVLICLGVFLCLGAAISWIFASRISKPIAAMAAAVRRVADGDLTVGQVAVKSRDEVGQLASDFNVMTESLRGLIQRVGMSAEHVASTSEELTASAEQTSKATEQIAVTMQEVAAGSDAQTKTVEDASRTITDMSTRLQQIAVSSEQVSETVKGASEVVNGCKQAIGTAISQMNSISSTVSGLSTSIQLLGQRSAEISKIVEVITSIAEQTNLLALNAAIEAARAGEHGRGFAVVADEVRKLAEQSAQSTKQITGLIAAIQNDTSEAVQSMQSTTTEVAAGIEVVNSAGQSFQEIWNGIQVVVEQIAEVTKATTLMSAGASEVVRSIDVITQTAEATAFGTQNVSAAAEEQLASMEEIASSAASLSQMAEELQTLVQRFKV</sequence>
<keyword evidence="6 8" id="KW-0807">Transducer</keyword>
<feature type="transmembrane region" description="Helical" evidence="9">
    <location>
        <begin position="206"/>
        <end position="229"/>
    </location>
</feature>
<proteinExistence type="inferred from homology"/>
<keyword evidence="2" id="KW-1003">Cell membrane</keyword>
<feature type="domain" description="Methyl-accepting transducer" evidence="10">
    <location>
        <begin position="302"/>
        <end position="538"/>
    </location>
</feature>
<dbReference type="EMBL" id="CP134050">
    <property type="protein sequence ID" value="WNC13826.1"/>
    <property type="molecule type" value="Genomic_DNA"/>
</dbReference>
<protein>
    <submittedName>
        <fullName evidence="12">Methyl-accepting chemotaxis protein</fullName>
    </submittedName>
</protein>